<evidence type="ECO:0000256" key="1">
    <source>
        <dbReference type="ARBA" id="ARBA00009636"/>
    </source>
</evidence>
<protein>
    <recommendedName>
        <fullName evidence="6">Tubulin/FtsZ GTPase domain-containing protein</fullName>
    </recommendedName>
</protein>
<dbReference type="GO" id="GO:0005874">
    <property type="term" value="C:microtubule"/>
    <property type="evidence" value="ECO:0007669"/>
    <property type="project" value="UniProtKB-KW"/>
</dbReference>
<sequence>MDLEPGTMDSVRSGPFDQIFRPNNFVFGQSSAGNNWAKGHYTEGAKLIDFVLDVVRKETENYDYLQGFQVCHSLGGGTGSAGRPARRGDSPPYSADDLEGMTFIASMHVKVARRLHSNSLRYWLLEFLRRQPKGRKYRALILKFVKDRMGALLLVEVGMQVTTTISRGKVGDQVSVTVETAHPRDDILSVREEHRRRGRRHGRRRRSRATTVAGRSSERREATTTVLRARARSSGGVLQAPKLREFTLAEMRAPTHVFKPEMVLGEGGFGRVYKGWVDERTSTRPRAMPASSSPSRSSPRIASRACRSGRLLSVCDGVWSTSSALGAVTSFGDNSKGCDSLFWWQDLARCWSTSSALGATTSSGDNSKGCDS</sequence>
<dbReference type="Gramene" id="Zm00001eb371310_T001">
    <property type="protein sequence ID" value="Zm00001eb371310_P001"/>
    <property type="gene ID" value="Zm00001eb371310"/>
</dbReference>
<feature type="region of interest" description="Disordered" evidence="5">
    <location>
        <begin position="283"/>
        <end position="302"/>
    </location>
</feature>
<feature type="region of interest" description="Disordered" evidence="5">
    <location>
        <begin position="193"/>
        <end position="222"/>
    </location>
</feature>
<dbReference type="InterPro" id="IPR036525">
    <property type="entry name" value="Tubulin/FtsZ_GTPase_sf"/>
</dbReference>
<organism evidence="7 8">
    <name type="scientific">Zea mays</name>
    <name type="common">Maize</name>
    <dbReference type="NCBI Taxonomy" id="4577"/>
    <lineage>
        <taxon>Eukaryota</taxon>
        <taxon>Viridiplantae</taxon>
        <taxon>Streptophyta</taxon>
        <taxon>Embryophyta</taxon>
        <taxon>Tracheophyta</taxon>
        <taxon>Spermatophyta</taxon>
        <taxon>Magnoliopsida</taxon>
        <taxon>Liliopsida</taxon>
        <taxon>Poales</taxon>
        <taxon>Poaceae</taxon>
        <taxon>PACMAD clade</taxon>
        <taxon>Panicoideae</taxon>
        <taxon>Andropogonodae</taxon>
        <taxon>Andropogoneae</taxon>
        <taxon>Tripsacinae</taxon>
        <taxon>Zea</taxon>
    </lineage>
</organism>
<name>A0A804QZ51_MAIZE</name>
<accession>A0A804QZ51</accession>
<keyword evidence="8" id="KW-1185">Reference proteome</keyword>
<evidence type="ECO:0000313" key="7">
    <source>
        <dbReference type="EnsemblPlants" id="Zm00001eb371310_P001"/>
    </source>
</evidence>
<evidence type="ECO:0000313" key="8">
    <source>
        <dbReference type="Proteomes" id="UP000007305"/>
    </source>
</evidence>
<evidence type="ECO:0000256" key="2">
    <source>
        <dbReference type="ARBA" id="ARBA00022701"/>
    </source>
</evidence>
<evidence type="ECO:0000256" key="4">
    <source>
        <dbReference type="ARBA" id="ARBA00023134"/>
    </source>
</evidence>
<dbReference type="InterPro" id="IPR002453">
    <property type="entry name" value="Beta_tubulin"/>
</dbReference>
<dbReference type="InterPro" id="IPR003008">
    <property type="entry name" value="Tubulin_FtsZ_GTPase"/>
</dbReference>
<keyword evidence="3" id="KW-0547">Nucleotide-binding</keyword>
<proteinExistence type="inferred from homology"/>
<dbReference type="Gene3D" id="3.30.200.20">
    <property type="entry name" value="Phosphorylase Kinase, domain 1"/>
    <property type="match status" value="1"/>
</dbReference>
<evidence type="ECO:0000256" key="3">
    <source>
        <dbReference type="ARBA" id="ARBA00022741"/>
    </source>
</evidence>
<dbReference type="AlphaFoldDB" id="A0A804QZ51"/>
<dbReference type="Gene3D" id="3.40.50.1440">
    <property type="entry name" value="Tubulin/FtsZ, GTPase domain"/>
    <property type="match status" value="1"/>
</dbReference>
<keyword evidence="2" id="KW-0493">Microtubule</keyword>
<dbReference type="PRINTS" id="PR01163">
    <property type="entry name" value="BETATUBULIN"/>
</dbReference>
<dbReference type="PANTHER" id="PTHR11588">
    <property type="entry name" value="TUBULIN"/>
    <property type="match status" value="1"/>
</dbReference>
<reference evidence="7" key="3">
    <citation type="submission" date="2021-05" db="UniProtKB">
        <authorList>
            <consortium name="EnsemblPlants"/>
        </authorList>
    </citation>
    <scope>IDENTIFICATION</scope>
    <source>
        <strain evidence="7">cv. B73</strain>
    </source>
</reference>
<feature type="domain" description="Tubulin/FtsZ GTPase" evidence="6">
    <location>
        <begin position="1"/>
        <end position="82"/>
    </location>
</feature>
<dbReference type="GO" id="GO:0005525">
    <property type="term" value="F:GTP binding"/>
    <property type="evidence" value="ECO:0007669"/>
    <property type="project" value="UniProtKB-KW"/>
</dbReference>
<reference evidence="8" key="1">
    <citation type="journal article" date="2009" name="Science">
        <title>The B73 maize genome: complexity, diversity, and dynamics.</title>
        <authorList>
            <person name="Schnable P.S."/>
            <person name="Ware D."/>
            <person name="Fulton R.S."/>
            <person name="Stein J.C."/>
            <person name="Wei F."/>
            <person name="Pasternak S."/>
            <person name="Liang C."/>
            <person name="Zhang J."/>
            <person name="Fulton L."/>
            <person name="Graves T.A."/>
            <person name="Minx P."/>
            <person name="Reily A.D."/>
            <person name="Courtney L."/>
            <person name="Kruchowski S.S."/>
            <person name="Tomlinson C."/>
            <person name="Strong C."/>
            <person name="Delehaunty K."/>
            <person name="Fronick C."/>
            <person name="Courtney B."/>
            <person name="Rock S.M."/>
            <person name="Belter E."/>
            <person name="Du F."/>
            <person name="Kim K."/>
            <person name="Abbott R.M."/>
            <person name="Cotton M."/>
            <person name="Levy A."/>
            <person name="Marchetto P."/>
            <person name="Ochoa K."/>
            <person name="Jackson S.M."/>
            <person name="Gillam B."/>
            <person name="Chen W."/>
            <person name="Yan L."/>
            <person name="Higginbotham J."/>
            <person name="Cardenas M."/>
            <person name="Waligorski J."/>
            <person name="Applebaum E."/>
            <person name="Phelps L."/>
            <person name="Falcone J."/>
            <person name="Kanchi K."/>
            <person name="Thane T."/>
            <person name="Scimone A."/>
            <person name="Thane N."/>
            <person name="Henke J."/>
            <person name="Wang T."/>
            <person name="Ruppert J."/>
            <person name="Shah N."/>
            <person name="Rotter K."/>
            <person name="Hodges J."/>
            <person name="Ingenthron E."/>
            <person name="Cordes M."/>
            <person name="Kohlberg S."/>
            <person name="Sgro J."/>
            <person name="Delgado B."/>
            <person name="Mead K."/>
            <person name="Chinwalla A."/>
            <person name="Leonard S."/>
            <person name="Crouse K."/>
            <person name="Collura K."/>
            <person name="Kudrna D."/>
            <person name="Currie J."/>
            <person name="He R."/>
            <person name="Angelova A."/>
            <person name="Rajasekar S."/>
            <person name="Mueller T."/>
            <person name="Lomeli R."/>
            <person name="Scara G."/>
            <person name="Ko A."/>
            <person name="Delaney K."/>
            <person name="Wissotski M."/>
            <person name="Lopez G."/>
            <person name="Campos D."/>
            <person name="Braidotti M."/>
            <person name="Ashley E."/>
            <person name="Golser W."/>
            <person name="Kim H."/>
            <person name="Lee S."/>
            <person name="Lin J."/>
            <person name="Dujmic Z."/>
            <person name="Kim W."/>
            <person name="Talag J."/>
            <person name="Zuccolo A."/>
            <person name="Fan C."/>
            <person name="Sebastian A."/>
            <person name="Kramer M."/>
            <person name="Spiegel L."/>
            <person name="Nascimento L."/>
            <person name="Zutavern T."/>
            <person name="Miller B."/>
            <person name="Ambroise C."/>
            <person name="Muller S."/>
            <person name="Spooner W."/>
            <person name="Narechania A."/>
            <person name="Ren L."/>
            <person name="Wei S."/>
            <person name="Kumari S."/>
            <person name="Faga B."/>
            <person name="Levy M.J."/>
            <person name="McMahan L."/>
            <person name="Van Buren P."/>
            <person name="Vaughn M.W."/>
            <person name="Ying K."/>
            <person name="Yeh C.-T."/>
            <person name="Emrich S.J."/>
            <person name="Jia Y."/>
            <person name="Kalyanaraman A."/>
            <person name="Hsia A.-P."/>
            <person name="Barbazuk W.B."/>
            <person name="Baucom R.S."/>
            <person name="Brutnell T.P."/>
            <person name="Carpita N.C."/>
            <person name="Chaparro C."/>
            <person name="Chia J.-M."/>
            <person name="Deragon J.-M."/>
            <person name="Estill J.C."/>
            <person name="Fu Y."/>
            <person name="Jeddeloh J.A."/>
            <person name="Han Y."/>
            <person name="Lee H."/>
            <person name="Li P."/>
            <person name="Lisch D.R."/>
            <person name="Liu S."/>
            <person name="Liu Z."/>
            <person name="Nagel D.H."/>
            <person name="McCann M.C."/>
            <person name="SanMiguel P."/>
            <person name="Myers A.M."/>
            <person name="Nettleton D."/>
            <person name="Nguyen J."/>
            <person name="Penning B.W."/>
            <person name="Ponnala L."/>
            <person name="Schneider K.L."/>
            <person name="Schwartz D.C."/>
            <person name="Sharma A."/>
            <person name="Soderlund C."/>
            <person name="Springer N.M."/>
            <person name="Sun Q."/>
            <person name="Wang H."/>
            <person name="Waterman M."/>
            <person name="Westerman R."/>
            <person name="Wolfgruber T.K."/>
            <person name="Yang L."/>
            <person name="Yu Y."/>
            <person name="Zhang L."/>
            <person name="Zhou S."/>
            <person name="Zhu Q."/>
            <person name="Bennetzen J.L."/>
            <person name="Dawe R.K."/>
            <person name="Jiang J."/>
            <person name="Jiang N."/>
            <person name="Presting G.G."/>
            <person name="Wessler S.R."/>
            <person name="Aluru S."/>
            <person name="Martienssen R.A."/>
            <person name="Clifton S.W."/>
            <person name="McCombie W.R."/>
            <person name="Wing R.A."/>
            <person name="Wilson R.K."/>
        </authorList>
    </citation>
    <scope>NUCLEOTIDE SEQUENCE [LARGE SCALE GENOMIC DNA]</scope>
    <source>
        <strain evidence="8">cv. B73</strain>
    </source>
</reference>
<dbReference type="SUPFAM" id="SSF52490">
    <property type="entry name" value="Tubulin nucleotide-binding domain-like"/>
    <property type="match status" value="1"/>
</dbReference>
<dbReference type="GO" id="GO:0005200">
    <property type="term" value="F:structural constituent of cytoskeleton"/>
    <property type="evidence" value="ECO:0007669"/>
    <property type="project" value="InterPro"/>
</dbReference>
<evidence type="ECO:0000256" key="5">
    <source>
        <dbReference type="SAM" id="MobiDB-lite"/>
    </source>
</evidence>
<keyword evidence="4" id="KW-0342">GTP-binding</keyword>
<dbReference type="Proteomes" id="UP000007305">
    <property type="component" value="Chromosome 8"/>
</dbReference>
<comment type="similarity">
    <text evidence="1">Belongs to the tubulin family.</text>
</comment>
<feature type="compositionally biased region" description="Basic residues" evidence="5">
    <location>
        <begin position="196"/>
        <end position="208"/>
    </location>
</feature>
<dbReference type="InParanoid" id="A0A804QZ51"/>
<dbReference type="EnsemblPlants" id="Zm00001eb371310_T001">
    <property type="protein sequence ID" value="Zm00001eb371310_P001"/>
    <property type="gene ID" value="Zm00001eb371310"/>
</dbReference>
<dbReference type="GO" id="GO:0003924">
    <property type="term" value="F:GTPase activity"/>
    <property type="evidence" value="ECO:0007669"/>
    <property type="project" value="InterPro"/>
</dbReference>
<dbReference type="InterPro" id="IPR000217">
    <property type="entry name" value="Tubulin"/>
</dbReference>
<dbReference type="PRINTS" id="PR01161">
    <property type="entry name" value="TUBULIN"/>
</dbReference>
<reference evidence="7" key="2">
    <citation type="submission" date="2019-07" db="EMBL/GenBank/DDBJ databases">
        <authorList>
            <person name="Seetharam A."/>
            <person name="Woodhouse M."/>
            <person name="Cannon E."/>
        </authorList>
    </citation>
    <scope>NUCLEOTIDE SEQUENCE [LARGE SCALE GENOMIC DNA]</scope>
    <source>
        <strain evidence="7">cv. B73</strain>
    </source>
</reference>
<feature type="compositionally biased region" description="Low complexity" evidence="5">
    <location>
        <begin position="284"/>
        <end position="302"/>
    </location>
</feature>
<evidence type="ECO:0000259" key="6">
    <source>
        <dbReference type="Pfam" id="PF00091"/>
    </source>
</evidence>
<dbReference type="GO" id="GO:0007017">
    <property type="term" value="P:microtubule-based process"/>
    <property type="evidence" value="ECO:0007669"/>
    <property type="project" value="InterPro"/>
</dbReference>
<dbReference type="Pfam" id="PF00091">
    <property type="entry name" value="Tubulin"/>
    <property type="match status" value="1"/>
</dbReference>